<dbReference type="OrthoDB" id="4085851at2"/>
<keyword evidence="2" id="KW-1185">Reference proteome</keyword>
<proteinExistence type="predicted"/>
<organism evidence="1 2">
    <name type="scientific">Amycolatopsis xylanica</name>
    <dbReference type="NCBI Taxonomy" id="589385"/>
    <lineage>
        <taxon>Bacteria</taxon>
        <taxon>Bacillati</taxon>
        <taxon>Actinomycetota</taxon>
        <taxon>Actinomycetes</taxon>
        <taxon>Pseudonocardiales</taxon>
        <taxon>Pseudonocardiaceae</taxon>
        <taxon>Amycolatopsis</taxon>
    </lineage>
</organism>
<dbReference type="RefSeq" id="WP_091287637.1">
    <property type="nucleotide sequence ID" value="NZ_FNON01000001.1"/>
</dbReference>
<reference evidence="1 2" key="1">
    <citation type="submission" date="2016-10" db="EMBL/GenBank/DDBJ databases">
        <authorList>
            <person name="de Groot N.N."/>
        </authorList>
    </citation>
    <scope>NUCLEOTIDE SEQUENCE [LARGE SCALE GENOMIC DNA]</scope>
    <source>
        <strain evidence="1 2">CPCC 202699</strain>
    </source>
</reference>
<dbReference type="STRING" id="589385.SAMN05421504_1011372"/>
<evidence type="ECO:0000313" key="2">
    <source>
        <dbReference type="Proteomes" id="UP000199515"/>
    </source>
</evidence>
<evidence type="ECO:0000313" key="1">
    <source>
        <dbReference type="EMBL" id="SDW73576.1"/>
    </source>
</evidence>
<name>A0A1H2VZB6_9PSEU</name>
<protein>
    <submittedName>
        <fullName evidence="1">Uncharacterized protein</fullName>
    </submittedName>
</protein>
<accession>A0A1H2VZB6</accession>
<sequence length="235" mass="26277">MPAGGSSHQALVVGSAFMTDLGSLFPAGLKLIGDELEFMFVLPDDRTSDHPFVELKERMRARSDAGSGGPMPRFFIDTGGRWARLRVELTGTAVRALIVMPEEVTARSLNAPFLGRWQEHMPWLVRLAVDEITRMLARCHHQAGGPPPLVDLDLRYLPVPDYASRAAEAHEPVRAFIPPVRPKLGLRWRSVTFAQRRIFIAGLGEVSTTGKWPRHRLVTRVMGVELELPSWVTPW</sequence>
<dbReference type="Proteomes" id="UP000199515">
    <property type="component" value="Unassembled WGS sequence"/>
</dbReference>
<dbReference type="AlphaFoldDB" id="A0A1H2VZB6"/>
<gene>
    <name evidence="1" type="ORF">SAMN05421504_1011372</name>
</gene>
<dbReference type="EMBL" id="FNON01000001">
    <property type="protein sequence ID" value="SDW73576.1"/>
    <property type="molecule type" value="Genomic_DNA"/>
</dbReference>